<dbReference type="Proteomes" id="UP000251313">
    <property type="component" value="Unassembled WGS sequence"/>
</dbReference>
<evidence type="ECO:0000313" key="1">
    <source>
        <dbReference type="EMBL" id="SQA63038.1"/>
    </source>
</evidence>
<proteinExistence type="predicted"/>
<dbReference type="AlphaFoldDB" id="A0AB38FWM7"/>
<accession>A0AB38FWM7</accession>
<sequence>MQTERIAVQTTGHALQQAGIVDVAVVGGFAERQPRQRLMIFVRGHVSPL</sequence>
<evidence type="ECO:0000313" key="2">
    <source>
        <dbReference type="Proteomes" id="UP000251313"/>
    </source>
</evidence>
<comment type="caution">
    <text evidence="1">The sequence shown here is derived from an EMBL/GenBank/DDBJ whole genome shotgun (WGS) entry which is preliminary data.</text>
</comment>
<protein>
    <submittedName>
        <fullName evidence="1">Uncharacterized protein</fullName>
    </submittedName>
</protein>
<name>A0AB38FWM7_9ENTR</name>
<dbReference type="EMBL" id="UAVL01000010">
    <property type="protein sequence ID" value="SQA63038.1"/>
    <property type="molecule type" value="Genomic_DNA"/>
</dbReference>
<gene>
    <name evidence="1" type="ORF">NCTC11967_02063</name>
</gene>
<organism evidence="1 2">
    <name type="scientific">Yokenella regensburgei</name>
    <dbReference type="NCBI Taxonomy" id="158877"/>
    <lineage>
        <taxon>Bacteria</taxon>
        <taxon>Pseudomonadati</taxon>
        <taxon>Pseudomonadota</taxon>
        <taxon>Gammaproteobacteria</taxon>
        <taxon>Enterobacterales</taxon>
        <taxon>Enterobacteriaceae</taxon>
        <taxon>Yokenella</taxon>
    </lineage>
</organism>
<reference evidence="1 2" key="1">
    <citation type="submission" date="2018-06" db="EMBL/GenBank/DDBJ databases">
        <authorList>
            <consortium name="Pathogen Informatics"/>
            <person name="Doyle S."/>
        </authorList>
    </citation>
    <scope>NUCLEOTIDE SEQUENCE [LARGE SCALE GENOMIC DNA]</scope>
    <source>
        <strain evidence="1 2">NCTC11967</strain>
    </source>
</reference>